<organism evidence="3 4">
    <name type="scientific">Leptospirillum ferrodiazotrophum</name>
    <dbReference type="NCBI Taxonomy" id="412449"/>
    <lineage>
        <taxon>Bacteria</taxon>
        <taxon>Pseudomonadati</taxon>
        <taxon>Nitrospirota</taxon>
        <taxon>Nitrospiria</taxon>
        <taxon>Nitrospirales</taxon>
        <taxon>Nitrospiraceae</taxon>
        <taxon>Leptospirillum</taxon>
    </lineage>
</organism>
<gene>
    <name evidence="3" type="ORF">UBAL3_70870002</name>
</gene>
<evidence type="ECO:0000259" key="2">
    <source>
        <dbReference type="Pfam" id="PF18676"/>
    </source>
</evidence>
<proteinExistence type="predicted"/>
<feature type="compositionally biased region" description="Low complexity" evidence="1">
    <location>
        <begin position="591"/>
        <end position="602"/>
    </location>
</feature>
<keyword evidence="4" id="KW-1185">Reference proteome</keyword>
<dbReference type="Gene3D" id="3.30.160.710">
    <property type="match status" value="1"/>
</dbReference>
<dbReference type="Pfam" id="PF18676">
    <property type="entry name" value="MBG_2"/>
    <property type="match status" value="1"/>
</dbReference>
<accession>C6HUT4</accession>
<feature type="domain" description="MBG" evidence="2">
    <location>
        <begin position="414"/>
        <end position="493"/>
    </location>
</feature>
<feature type="compositionally biased region" description="Low complexity" evidence="1">
    <location>
        <begin position="499"/>
        <end position="516"/>
    </location>
</feature>
<dbReference type="EMBL" id="GG693858">
    <property type="protein sequence ID" value="EES53633.1"/>
    <property type="molecule type" value="Genomic_DNA"/>
</dbReference>
<name>C6HUT4_9BACT</name>
<dbReference type="Gene3D" id="2.160.20.110">
    <property type="match status" value="2"/>
</dbReference>
<evidence type="ECO:0000256" key="1">
    <source>
        <dbReference type="SAM" id="MobiDB-lite"/>
    </source>
</evidence>
<evidence type="ECO:0000313" key="4">
    <source>
        <dbReference type="Proteomes" id="UP000009374"/>
    </source>
</evidence>
<feature type="compositionally biased region" description="Low complexity" evidence="1">
    <location>
        <begin position="544"/>
        <end position="583"/>
    </location>
</feature>
<protein>
    <recommendedName>
        <fullName evidence="2">MBG domain-containing protein</fullName>
    </recommendedName>
</protein>
<feature type="region of interest" description="Disordered" evidence="1">
    <location>
        <begin position="499"/>
        <end position="530"/>
    </location>
</feature>
<dbReference type="Proteomes" id="UP000009374">
    <property type="component" value="Unassembled WGS sequence"/>
</dbReference>
<sequence length="602" mass="58210">MTGGSYGAVGGVVGINGGTVETSYNTGSVSGNNSVGGVVGYNTGTVETSFNTGNVNGGGNTVGGVVGYNCSGKVKYSYNTGNVNGRGSVVGGVVGYNSSGTVETSYNTGSVTGSGYVGGVVGINSGAVETSYNTGSVSGNNSEGGVVGINCGTVENTYYNTSVSYGRGAIGGGTTSGTGISNNNGISPSDFSVTTSATAGVSNLGTFNTWGSGAFNSPATSAPWYEGTVFGFSSTAPMLVSDLLTATVTGNSGTSVYNGSTVSPGYTTTYTLPSGITVTASSAGPNAGTYKVTPTVTGTFAQPTTQTSVDSVSAVSGTWTITPLSVTATANSATMTYGGTVPTLSGIFSTTGPTGGLANLFATWTTPATSASNVGSYAVTPGIYFYSNGAVSGDYTITQAFGNATALTIGKADLTVTANSTTMTYGGKVPTLSGTVTGFVNGQTLAGDGGVVTWTTPATSSSNPGVYAIKGTMMTAFGNVYGEDYTVVQASGNATALTITPAPSTSGSSGSLSTGSPSGGSGTPGGITSTHFAPVAQTAALTLSGSGTSISGNSSDSGGSSSSTSEDSITLSSGSGTSLSVVSTGGGDTTGDGILSSQEVKP</sequence>
<feature type="region of interest" description="Disordered" evidence="1">
    <location>
        <begin position="544"/>
        <end position="602"/>
    </location>
</feature>
<dbReference type="InterPro" id="IPR041286">
    <property type="entry name" value="MBG_2"/>
</dbReference>
<evidence type="ECO:0000313" key="3">
    <source>
        <dbReference type="EMBL" id="EES53633.1"/>
    </source>
</evidence>
<reference evidence="3 4" key="1">
    <citation type="journal article" date="2009" name="Appl. Environ. Microbiol.">
        <title>Community genomic and proteomic analyses of chemoautotrophic iron-oxidizing "Leptospirillum rubarum" (Group II) and "Leptospirillum ferrodiazotrophum" (Group III) bacteria in acid mine drainage biofilms.</title>
        <authorList>
            <person name="Goltsman D.S."/>
            <person name="Denef V.J."/>
            <person name="Singer S.W."/>
            <person name="VerBerkmoes N.C."/>
            <person name="Lefsrud M."/>
            <person name="Mueller R.S."/>
            <person name="Dick G.J."/>
            <person name="Sun C.L."/>
            <person name="Wheeler K.E."/>
            <person name="Zemla A."/>
            <person name="Baker B.J."/>
            <person name="Hauser L."/>
            <person name="Land M."/>
            <person name="Shah M.B."/>
            <person name="Thelen M.P."/>
            <person name="Hettich R.L."/>
            <person name="Banfield J.F."/>
        </authorList>
    </citation>
    <scope>NUCLEOTIDE SEQUENCE [LARGE SCALE GENOMIC DNA]</scope>
</reference>
<dbReference type="AlphaFoldDB" id="C6HUT4"/>